<dbReference type="AlphaFoldDB" id="K6WKV1"/>
<evidence type="ECO:0000313" key="7">
    <source>
        <dbReference type="EMBL" id="GAB94416.1"/>
    </source>
</evidence>
<dbReference type="NCBIfam" id="NF033543">
    <property type="entry name" value="transpos_IS256"/>
    <property type="match status" value="1"/>
</dbReference>
<dbReference type="InterPro" id="IPR001207">
    <property type="entry name" value="Transposase_mutator"/>
</dbReference>
<dbReference type="GO" id="GO:0006313">
    <property type="term" value="P:DNA transposition"/>
    <property type="evidence" value="ECO:0007669"/>
    <property type="project" value="UniProtKB-UniRule"/>
</dbReference>
<sequence>MTAVPSIDPEHFLREQLDQASPDLMRDLLNTFVNALLGAQADAVCGAGYGERSPERVNSLNGYRHRDLDTRMGTLDVAVPKLRTGSLYPDWLLERRKRTERALTSVVATCYLLGVSTRRMDKLVQALGITGLSKSQVSVMAKDLDEHVQQFRTRRLAAAGPFTFVAADALVLKVREGGRVVPVHVLVATGVNADGHREILGVQVTSSEDGAGWLAFFRDLSARGLSGVKLVTSDAHAGLVTAIGATLPGAAWQRCRTHYAANLMAATPKSSWGWVKALLHSIYDQPDAQAVHAQFDRVIEALATKLPTVADHLQDARADILAFTAFPKEIWRQIWSNNPNERLNREIRRRTDVVGIFPDRASIIRLVGAVLAEQHDEWAEGRRYLGLDILTRAQALDTVMEEVNEPEIQALTA</sequence>
<comment type="function">
    <text evidence="1 6">Required for the transposition of the insertion element.</text>
</comment>
<dbReference type="PROSITE" id="PS01007">
    <property type="entry name" value="TRANSPOSASE_MUTATOR"/>
    <property type="match status" value="1"/>
</dbReference>
<keyword evidence="8" id="KW-1185">Reference proteome</keyword>
<keyword evidence="5 6" id="KW-0233">DNA recombination</keyword>
<evidence type="ECO:0000313" key="8">
    <source>
        <dbReference type="Proteomes" id="UP000008366"/>
    </source>
</evidence>
<dbReference type="EMBL" id="BAHD01000005">
    <property type="protein sequence ID" value="GAB94416.1"/>
    <property type="molecule type" value="Genomic_DNA"/>
</dbReference>
<keyword evidence="6" id="KW-0814">Transposable element</keyword>
<dbReference type="STRING" id="1184609.KILIM_005_00340"/>
<reference evidence="7 8" key="1">
    <citation type="submission" date="2012-08" db="EMBL/GenBank/DDBJ databases">
        <title>Whole genome shotgun sequence of Kineosphaera limosa NBRC 100340.</title>
        <authorList>
            <person name="Yoshida I."/>
            <person name="Isaki S."/>
            <person name="Hosoyama A."/>
            <person name="Tsuchikane K."/>
            <person name="Katsumata H."/>
            <person name="Ando Y."/>
            <person name="Ohji S."/>
            <person name="Hamada M."/>
            <person name="Tamura T."/>
            <person name="Yamazoe A."/>
            <person name="Yamazaki S."/>
            <person name="Fujita N."/>
        </authorList>
    </citation>
    <scope>NUCLEOTIDE SEQUENCE [LARGE SCALE GENOMIC DNA]</scope>
    <source>
        <strain evidence="7 8">NBRC 100340</strain>
    </source>
</reference>
<evidence type="ECO:0000256" key="1">
    <source>
        <dbReference type="ARBA" id="ARBA00002190"/>
    </source>
</evidence>
<evidence type="ECO:0000256" key="4">
    <source>
        <dbReference type="ARBA" id="ARBA00023125"/>
    </source>
</evidence>
<dbReference type="PANTHER" id="PTHR33217:SF7">
    <property type="entry name" value="TRANSPOSASE FOR INSERTION SEQUENCE ELEMENT IS1081"/>
    <property type="match status" value="1"/>
</dbReference>
<gene>
    <name evidence="7" type="ORF">KILIM_005_00340</name>
</gene>
<dbReference type="RefSeq" id="WP_006590949.1">
    <property type="nucleotide sequence ID" value="NZ_BAHD01000005.1"/>
</dbReference>
<evidence type="ECO:0000256" key="3">
    <source>
        <dbReference type="ARBA" id="ARBA00022578"/>
    </source>
</evidence>
<dbReference type="PANTHER" id="PTHR33217">
    <property type="entry name" value="TRANSPOSASE FOR INSERTION SEQUENCE ELEMENT IS1081"/>
    <property type="match status" value="1"/>
</dbReference>
<dbReference type="OrthoDB" id="9793302at2"/>
<comment type="similarity">
    <text evidence="2 6">Belongs to the transposase mutator family.</text>
</comment>
<dbReference type="GO" id="GO:0004803">
    <property type="term" value="F:transposase activity"/>
    <property type="evidence" value="ECO:0007669"/>
    <property type="project" value="UniProtKB-UniRule"/>
</dbReference>
<proteinExistence type="inferred from homology"/>
<evidence type="ECO:0000256" key="6">
    <source>
        <dbReference type="RuleBase" id="RU365089"/>
    </source>
</evidence>
<dbReference type="GO" id="GO:0003677">
    <property type="term" value="F:DNA binding"/>
    <property type="evidence" value="ECO:0007669"/>
    <property type="project" value="UniProtKB-UniRule"/>
</dbReference>
<evidence type="ECO:0000256" key="2">
    <source>
        <dbReference type="ARBA" id="ARBA00010961"/>
    </source>
</evidence>
<name>K6WKV1_9MICO</name>
<keyword evidence="4 6" id="KW-0238">DNA-binding</keyword>
<evidence type="ECO:0000256" key="5">
    <source>
        <dbReference type="ARBA" id="ARBA00023172"/>
    </source>
</evidence>
<accession>K6WKV1</accession>
<dbReference type="Pfam" id="PF00872">
    <property type="entry name" value="Transposase_mut"/>
    <property type="match status" value="1"/>
</dbReference>
<keyword evidence="3 6" id="KW-0815">Transposition</keyword>
<comment type="caution">
    <text evidence="7">The sequence shown here is derived from an EMBL/GenBank/DDBJ whole genome shotgun (WGS) entry which is preliminary data.</text>
</comment>
<dbReference type="eggNOG" id="COG3328">
    <property type="taxonomic scope" value="Bacteria"/>
</dbReference>
<dbReference type="Proteomes" id="UP000008366">
    <property type="component" value="Unassembled WGS sequence"/>
</dbReference>
<protein>
    <recommendedName>
        <fullName evidence="6">Mutator family transposase</fullName>
    </recommendedName>
</protein>
<organism evidence="7 8">
    <name type="scientific">Kineosphaera limosa NBRC 100340</name>
    <dbReference type="NCBI Taxonomy" id="1184609"/>
    <lineage>
        <taxon>Bacteria</taxon>
        <taxon>Bacillati</taxon>
        <taxon>Actinomycetota</taxon>
        <taxon>Actinomycetes</taxon>
        <taxon>Micrococcales</taxon>
        <taxon>Dermatophilaceae</taxon>
        <taxon>Kineosphaera</taxon>
    </lineage>
</organism>